<accession>A0A6S7G7S0</accession>
<dbReference type="EMBL" id="CACRXK020001076">
    <property type="protein sequence ID" value="CAB3986813.1"/>
    <property type="molecule type" value="Genomic_DNA"/>
</dbReference>
<dbReference type="Gene3D" id="3.30.420.10">
    <property type="entry name" value="Ribonuclease H-like superfamily/Ribonuclease H"/>
    <property type="match status" value="1"/>
</dbReference>
<reference evidence="2" key="1">
    <citation type="submission" date="2020-04" db="EMBL/GenBank/DDBJ databases">
        <authorList>
            <person name="Alioto T."/>
            <person name="Alioto T."/>
            <person name="Gomez Garrido J."/>
        </authorList>
    </citation>
    <scope>NUCLEOTIDE SEQUENCE</scope>
    <source>
        <strain evidence="2">A484AB</strain>
    </source>
</reference>
<evidence type="ECO:0000313" key="2">
    <source>
        <dbReference type="EMBL" id="CAB3986813.1"/>
    </source>
</evidence>
<organism evidence="2 3">
    <name type="scientific">Paramuricea clavata</name>
    <name type="common">Red gorgonian</name>
    <name type="synonym">Violescent sea-whip</name>
    <dbReference type="NCBI Taxonomy" id="317549"/>
    <lineage>
        <taxon>Eukaryota</taxon>
        <taxon>Metazoa</taxon>
        <taxon>Cnidaria</taxon>
        <taxon>Anthozoa</taxon>
        <taxon>Octocorallia</taxon>
        <taxon>Malacalcyonacea</taxon>
        <taxon>Plexauridae</taxon>
        <taxon>Paramuricea</taxon>
    </lineage>
</organism>
<dbReference type="Pfam" id="PF13358">
    <property type="entry name" value="DDE_3"/>
    <property type="match status" value="1"/>
</dbReference>
<dbReference type="Proteomes" id="UP001152795">
    <property type="component" value="Unassembled WGS sequence"/>
</dbReference>
<comment type="caution">
    <text evidence="2">The sequence shown here is derived from an EMBL/GenBank/DDBJ whole genome shotgun (WGS) entry which is preliminary data.</text>
</comment>
<feature type="domain" description="Tc1-like transposase DDE" evidence="1">
    <location>
        <begin position="2"/>
        <end position="96"/>
    </location>
</feature>
<sequence>MNAQSYAKFLNDNFIPWYRKQRPASFKKKIIFMQDNAPSHAARYTISFLAKFGLKDEKLMIWPPASPGFNPIGNYWSGILKRVIYSGGQQYTTKDELWHGICQAARSIGANEVQKFTKSVDSRLLKILLNKGCYMNK</sequence>
<dbReference type="InterPro" id="IPR038717">
    <property type="entry name" value="Tc1-like_DDE_dom"/>
</dbReference>
<dbReference type="AlphaFoldDB" id="A0A6S7G7S0"/>
<dbReference type="GO" id="GO:0003676">
    <property type="term" value="F:nucleic acid binding"/>
    <property type="evidence" value="ECO:0007669"/>
    <property type="project" value="InterPro"/>
</dbReference>
<dbReference type="InterPro" id="IPR036397">
    <property type="entry name" value="RNaseH_sf"/>
</dbReference>
<protein>
    <recommendedName>
        <fullName evidence="1">Tc1-like transposase DDE domain-containing protein</fullName>
    </recommendedName>
</protein>
<keyword evidence="3" id="KW-1185">Reference proteome</keyword>
<evidence type="ECO:0000259" key="1">
    <source>
        <dbReference type="Pfam" id="PF13358"/>
    </source>
</evidence>
<evidence type="ECO:0000313" key="3">
    <source>
        <dbReference type="Proteomes" id="UP001152795"/>
    </source>
</evidence>
<dbReference type="OrthoDB" id="412719at2759"/>
<name>A0A6S7G7S0_PARCT</name>
<gene>
    <name evidence="2" type="ORF">PACLA_8A059640</name>
</gene>
<proteinExistence type="predicted"/>